<protein>
    <recommendedName>
        <fullName evidence="4 12">Heme exporter protein D</fullName>
    </recommendedName>
</protein>
<evidence type="ECO:0000313" key="14">
    <source>
        <dbReference type="Proteomes" id="UP000325255"/>
    </source>
</evidence>
<organism evidence="13 14">
    <name type="scientific">Rhodovastum atsumiense</name>
    <dbReference type="NCBI Taxonomy" id="504468"/>
    <lineage>
        <taxon>Bacteria</taxon>
        <taxon>Pseudomonadati</taxon>
        <taxon>Pseudomonadota</taxon>
        <taxon>Alphaproteobacteria</taxon>
        <taxon>Acetobacterales</taxon>
        <taxon>Acetobacteraceae</taxon>
        <taxon>Rhodovastum</taxon>
    </lineage>
</organism>
<dbReference type="RefSeq" id="WP_150042454.1">
    <property type="nucleotide sequence ID" value="NZ_OW485601.1"/>
</dbReference>
<evidence type="ECO:0000256" key="8">
    <source>
        <dbReference type="ARBA" id="ARBA00022692"/>
    </source>
</evidence>
<evidence type="ECO:0000313" key="13">
    <source>
        <dbReference type="EMBL" id="KAA5610448.1"/>
    </source>
</evidence>
<proteinExistence type="inferred from homology"/>
<evidence type="ECO:0000256" key="11">
    <source>
        <dbReference type="ARBA" id="ARBA00023136"/>
    </source>
</evidence>
<dbReference type="AlphaFoldDB" id="A0A5M6ISA1"/>
<evidence type="ECO:0000256" key="7">
    <source>
        <dbReference type="ARBA" id="ARBA00022519"/>
    </source>
</evidence>
<keyword evidence="6 12" id="KW-1003">Cell membrane</keyword>
<feature type="transmembrane region" description="Helical" evidence="12">
    <location>
        <begin position="6"/>
        <end position="27"/>
    </location>
</feature>
<keyword evidence="9 12" id="KW-0201">Cytochrome c-type biogenesis</keyword>
<reference evidence="13 14" key="1">
    <citation type="submission" date="2019-09" db="EMBL/GenBank/DDBJ databases">
        <title>Genome sequence of Rhodovastum atsumiense, a diverse member of the Acetobacteraceae family of non-sulfur purple photosynthetic bacteria.</title>
        <authorList>
            <person name="Meyer T."/>
            <person name="Kyndt J."/>
        </authorList>
    </citation>
    <scope>NUCLEOTIDE SEQUENCE [LARGE SCALE GENOMIC DNA]</scope>
    <source>
        <strain evidence="13 14">DSM 21279</strain>
    </source>
</reference>
<keyword evidence="5 12" id="KW-0813">Transport</keyword>
<keyword evidence="14" id="KW-1185">Reference proteome</keyword>
<keyword evidence="8 12" id="KW-0812">Transmembrane</keyword>
<keyword evidence="7 12" id="KW-0997">Cell inner membrane</keyword>
<dbReference type="GO" id="GO:0017004">
    <property type="term" value="P:cytochrome complex assembly"/>
    <property type="evidence" value="ECO:0007669"/>
    <property type="project" value="UniProtKB-KW"/>
</dbReference>
<dbReference type="EMBL" id="VWPK01000032">
    <property type="protein sequence ID" value="KAA5610448.1"/>
    <property type="molecule type" value="Genomic_DNA"/>
</dbReference>
<evidence type="ECO:0000256" key="9">
    <source>
        <dbReference type="ARBA" id="ARBA00022748"/>
    </source>
</evidence>
<evidence type="ECO:0000256" key="5">
    <source>
        <dbReference type="ARBA" id="ARBA00022448"/>
    </source>
</evidence>
<keyword evidence="11 12" id="KW-0472">Membrane</keyword>
<sequence length="54" mass="6204">MDHLTYIIAAYGLTMLVAGGFTVDAWARMRRARRRLAAIDPREARMEQRSANRP</sequence>
<comment type="function">
    <text evidence="1 12">Required for the export of heme to the periplasm for the biogenesis of c-type cytochromes.</text>
</comment>
<keyword evidence="10 12" id="KW-1133">Transmembrane helix</keyword>
<evidence type="ECO:0000256" key="12">
    <source>
        <dbReference type="RuleBase" id="RU363101"/>
    </source>
</evidence>
<dbReference type="Proteomes" id="UP000325255">
    <property type="component" value="Unassembled WGS sequence"/>
</dbReference>
<evidence type="ECO:0000256" key="10">
    <source>
        <dbReference type="ARBA" id="ARBA00022989"/>
    </source>
</evidence>
<evidence type="ECO:0000256" key="3">
    <source>
        <dbReference type="ARBA" id="ARBA00008741"/>
    </source>
</evidence>
<evidence type="ECO:0000256" key="1">
    <source>
        <dbReference type="ARBA" id="ARBA00002442"/>
    </source>
</evidence>
<gene>
    <name evidence="13" type="primary">ccmD</name>
    <name evidence="13" type="ORF">F1189_19025</name>
</gene>
<comment type="similarity">
    <text evidence="3 12">Belongs to the CcmD/CycX/HelD family.</text>
</comment>
<name>A0A5M6ISA1_9PROT</name>
<dbReference type="GO" id="GO:0015886">
    <property type="term" value="P:heme transport"/>
    <property type="evidence" value="ECO:0007669"/>
    <property type="project" value="InterPro"/>
</dbReference>
<evidence type="ECO:0000256" key="2">
    <source>
        <dbReference type="ARBA" id="ARBA00004377"/>
    </source>
</evidence>
<evidence type="ECO:0000256" key="4">
    <source>
        <dbReference type="ARBA" id="ARBA00016461"/>
    </source>
</evidence>
<comment type="caution">
    <text evidence="13">The sequence shown here is derived from an EMBL/GenBank/DDBJ whole genome shotgun (WGS) entry which is preliminary data.</text>
</comment>
<comment type="subcellular location">
    <subcellularLocation>
        <location evidence="2 12">Cell inner membrane</location>
        <topology evidence="2 12">Single-pass membrane protein</topology>
    </subcellularLocation>
</comment>
<accession>A0A5M6ISA1</accession>
<dbReference type="Pfam" id="PF04995">
    <property type="entry name" value="CcmD"/>
    <property type="match status" value="1"/>
</dbReference>
<evidence type="ECO:0000256" key="6">
    <source>
        <dbReference type="ARBA" id="ARBA00022475"/>
    </source>
</evidence>
<dbReference type="InterPro" id="IPR007078">
    <property type="entry name" value="Haem_export_protD_CcmD"/>
</dbReference>
<dbReference type="GO" id="GO:0005886">
    <property type="term" value="C:plasma membrane"/>
    <property type="evidence" value="ECO:0007669"/>
    <property type="project" value="UniProtKB-SubCell"/>
</dbReference>